<dbReference type="EMBL" id="AFNH02000130">
    <property type="protein sequence ID" value="EZG81884.1"/>
    <property type="molecule type" value="Genomic_DNA"/>
</dbReference>
<organism evidence="1 2">
    <name type="scientific">Gregarina niphandrodes</name>
    <name type="common">Septate eugregarine</name>
    <dbReference type="NCBI Taxonomy" id="110365"/>
    <lineage>
        <taxon>Eukaryota</taxon>
        <taxon>Sar</taxon>
        <taxon>Alveolata</taxon>
        <taxon>Apicomplexa</taxon>
        <taxon>Conoidasida</taxon>
        <taxon>Gregarinasina</taxon>
        <taxon>Eugregarinorida</taxon>
        <taxon>Gregarinidae</taxon>
        <taxon>Gregarina</taxon>
    </lineage>
</organism>
<dbReference type="GeneID" id="22910907"/>
<accession>A0A023BC33</accession>
<protein>
    <submittedName>
        <fullName evidence="1">Uncharacterized protein</fullName>
    </submittedName>
</protein>
<sequence length="285" mass="33378">MARRMIWDMQRIADHLVDEDETSRETQLRNWTNTIVQQAAEIRHERYLQVYRERRVRVVSAYFSKLLCWQVRSEDEARFPVGEDYEFVRLPSFRRWVRVEEQLVCHLVDLLIDQHVADCRQMGSPQTREDVICSLRREERFRFSASEETFNQLYDRSVRETAARVAAEEAYEYAWKASCNAITLVSDVAAAIDEPLLVPPSPSVPTQWGRFTARPLDPEDLICSAPFDVLLTSEDRERLRRTLSDALRSREAEAAKLEEQEASQLLLSLEAIVCGWISFYLREDL</sequence>
<comment type="caution">
    <text evidence="1">The sequence shown here is derived from an EMBL/GenBank/DDBJ whole genome shotgun (WGS) entry which is preliminary data.</text>
</comment>
<gene>
    <name evidence="1" type="ORF">GNI_017800</name>
</gene>
<dbReference type="Proteomes" id="UP000019763">
    <property type="component" value="Unassembled WGS sequence"/>
</dbReference>
<dbReference type="AlphaFoldDB" id="A0A023BC33"/>
<reference evidence="1" key="1">
    <citation type="submission" date="2013-12" db="EMBL/GenBank/DDBJ databases">
        <authorList>
            <person name="Omoto C.K."/>
            <person name="Sibley D."/>
            <person name="Venepally P."/>
            <person name="Hadjithomas M."/>
            <person name="Karamycheva S."/>
            <person name="Brunk B."/>
            <person name="Roos D."/>
            <person name="Caler E."/>
            <person name="Lorenzi H."/>
        </authorList>
    </citation>
    <scope>NUCLEOTIDE SEQUENCE</scope>
</reference>
<keyword evidence="2" id="KW-1185">Reference proteome</keyword>
<evidence type="ECO:0000313" key="2">
    <source>
        <dbReference type="Proteomes" id="UP000019763"/>
    </source>
</evidence>
<dbReference type="VEuPathDB" id="CryptoDB:GNI_017800"/>
<dbReference type="RefSeq" id="XP_011129043.1">
    <property type="nucleotide sequence ID" value="XM_011130741.1"/>
</dbReference>
<evidence type="ECO:0000313" key="1">
    <source>
        <dbReference type="EMBL" id="EZG81884.1"/>
    </source>
</evidence>
<name>A0A023BC33_GRENI</name>
<proteinExistence type="predicted"/>